<dbReference type="SUPFAM" id="SSF141739">
    <property type="entry name" value="MFPT repeat-like"/>
    <property type="match status" value="1"/>
</dbReference>
<feature type="domain" description="MIF4G" evidence="2">
    <location>
        <begin position="568"/>
        <end position="805"/>
    </location>
</feature>
<name>A0AA39LUD6_9BILA</name>
<sequence length="962" mass="109181">MDAKNQDTLKDARNQGAPKEAEKLCDNTKDSKPLEQTEAPRVMLNEWIDCREGDDFPADKQMIRALGRPLKTGNGEQDQYVALWYLHGVPVMGRAWNNAGKIAASFSDTKREHTGNKLGSMSYLLELHPLAAGFDYSWQPFKEAAKHGEKVWHPVHISFVAPCVLIYGENKTEVLGGANLKDEYATAAVDGRVIKLMGRDIQACQEMNQQQQGAYYMQPFFWGGPPHAPMRVHMVQPIRYMPPCPVPPGMWQTVHPQDQQAKPQPVKEQKKKLLLITDPESGKPINELAKLDQDIRKSDEPGNAADQEIDGEPMECTDRVEEEQLGRTDEQECNRAEEQEPSIACSSVAIAAETTRPDEPGNAADQEIDGEPGECADHRIEEDELGHTAEQECSHAEEQEPSIASSSVASDTETTRLDELRQRLLECRSTSSDLGAMVYDRLLVMCVRDFIRESKHVECPVSEKELMELGLDVKSMPLTSPMFKGKQSNKSSEWKQRRADNQHVPGKTSSTGRTRHNGPRDQPRGAGRHSANRPGDVVIERQKPLQPSHRAEKAYKVVKDVDELTKIAKDVRGLLNKITPTTYPVLSVQFLERELYKSDEVRAVVLDIIFDKAVEEPKFCPMYSDLCKLQADEESKKDRTQSFRNGIITKAQKTFEMCDGNVMASLEKELEDEQDATKKKALEQKIVELKSKEKRRIHGNIGFIGELFRHYLITPKIIDWCLIHLLRADEDEVDEPSIECAVKMMTSQQNKKSATLAERTAAGTKEQDAEFDKYIVHLHNKAKEGRYCPRIRFSISDLMDLKNNKWVPRKSAQTGPKTVKEIHEEVKREEIENQAAREKFEEQQNRRMRENAHREHLHRDQYRRDHYHHRDHHRDHRREQEIRPKPKFIILQRDQPGKASNTSKVVASSSKSFKEGEAKTKLATAKASWTRGASGGGSTPSAPAAPSTPTMKNRFHLLEETE</sequence>
<feature type="region of interest" description="Disordered" evidence="1">
    <location>
        <begin position="477"/>
        <end position="539"/>
    </location>
</feature>
<feature type="compositionally biased region" description="Low complexity" evidence="1">
    <location>
        <begin position="898"/>
        <end position="911"/>
    </location>
</feature>
<dbReference type="PANTHER" id="PTHR23253:SF78">
    <property type="entry name" value="EUKARYOTIC TRANSLATION INITIATION FACTOR 4G1, ISOFORM B-RELATED"/>
    <property type="match status" value="1"/>
</dbReference>
<organism evidence="3 4">
    <name type="scientific">Steinernema hermaphroditum</name>
    <dbReference type="NCBI Taxonomy" id="289476"/>
    <lineage>
        <taxon>Eukaryota</taxon>
        <taxon>Metazoa</taxon>
        <taxon>Ecdysozoa</taxon>
        <taxon>Nematoda</taxon>
        <taxon>Chromadorea</taxon>
        <taxon>Rhabditida</taxon>
        <taxon>Tylenchina</taxon>
        <taxon>Panagrolaimomorpha</taxon>
        <taxon>Strongyloidoidea</taxon>
        <taxon>Steinernematidae</taxon>
        <taxon>Steinernema</taxon>
    </lineage>
</organism>
<feature type="compositionally biased region" description="Basic and acidic residues" evidence="1">
    <location>
        <begin position="841"/>
        <end position="864"/>
    </location>
</feature>
<feature type="compositionally biased region" description="Low complexity" evidence="1">
    <location>
        <begin position="939"/>
        <end position="950"/>
    </location>
</feature>
<evidence type="ECO:0000313" key="4">
    <source>
        <dbReference type="Proteomes" id="UP001175271"/>
    </source>
</evidence>
<dbReference type="SUPFAM" id="SSF48371">
    <property type="entry name" value="ARM repeat"/>
    <property type="match status" value="1"/>
</dbReference>
<feature type="region of interest" description="Disordered" evidence="1">
    <location>
        <begin position="355"/>
        <end position="374"/>
    </location>
</feature>
<dbReference type="GO" id="GO:0016281">
    <property type="term" value="C:eukaryotic translation initiation factor 4F complex"/>
    <property type="evidence" value="ECO:0007669"/>
    <property type="project" value="TreeGrafter"/>
</dbReference>
<dbReference type="GO" id="GO:0003743">
    <property type="term" value="F:translation initiation factor activity"/>
    <property type="evidence" value="ECO:0007669"/>
    <property type="project" value="TreeGrafter"/>
</dbReference>
<feature type="compositionally biased region" description="Basic and acidic residues" evidence="1">
    <location>
        <begin position="492"/>
        <end position="501"/>
    </location>
</feature>
<dbReference type="Pfam" id="PF12150">
    <property type="entry name" value="MFP2b"/>
    <property type="match status" value="1"/>
</dbReference>
<accession>A0AA39LUD6</accession>
<dbReference type="PANTHER" id="PTHR23253">
    <property type="entry name" value="EUKARYOTIC TRANSLATION INITIATION FACTOR 4 GAMMA"/>
    <property type="match status" value="1"/>
</dbReference>
<dbReference type="Gene3D" id="1.25.40.180">
    <property type="match status" value="1"/>
</dbReference>
<evidence type="ECO:0000313" key="3">
    <source>
        <dbReference type="EMBL" id="KAK0409967.1"/>
    </source>
</evidence>
<dbReference type="InterPro" id="IPR003890">
    <property type="entry name" value="MIF4G-like_typ-3"/>
</dbReference>
<dbReference type="AlphaFoldDB" id="A0AA39LUD6"/>
<evidence type="ECO:0000256" key="1">
    <source>
        <dbReference type="SAM" id="MobiDB-lite"/>
    </source>
</evidence>
<comment type="caution">
    <text evidence="3">The sequence shown here is derived from an EMBL/GenBank/DDBJ whole genome shotgun (WGS) entry which is preliminary data.</text>
</comment>
<proteinExistence type="predicted"/>
<evidence type="ECO:0000259" key="2">
    <source>
        <dbReference type="SMART" id="SM00543"/>
    </source>
</evidence>
<dbReference type="SMART" id="SM00543">
    <property type="entry name" value="MIF4G"/>
    <property type="match status" value="1"/>
</dbReference>
<dbReference type="GO" id="GO:0003729">
    <property type="term" value="F:mRNA binding"/>
    <property type="evidence" value="ECO:0007669"/>
    <property type="project" value="TreeGrafter"/>
</dbReference>
<dbReference type="InterPro" id="IPR016024">
    <property type="entry name" value="ARM-type_fold"/>
</dbReference>
<feature type="compositionally biased region" description="Basic and acidic residues" evidence="1">
    <location>
        <begin position="1"/>
        <end position="35"/>
    </location>
</feature>
<gene>
    <name evidence="3" type="ORF">QR680_004869</name>
</gene>
<feature type="compositionally biased region" description="Basic and acidic residues" evidence="1">
    <location>
        <begin position="385"/>
        <end position="398"/>
    </location>
</feature>
<feature type="region of interest" description="Disordered" evidence="1">
    <location>
        <begin position="293"/>
        <end position="344"/>
    </location>
</feature>
<feature type="compositionally biased region" description="Basic and acidic residues" evidence="1">
    <location>
        <begin position="316"/>
        <end position="338"/>
    </location>
</feature>
<dbReference type="EMBL" id="JAUCMV010000003">
    <property type="protein sequence ID" value="KAK0409967.1"/>
    <property type="molecule type" value="Genomic_DNA"/>
</dbReference>
<feature type="region of interest" description="Disordered" evidence="1">
    <location>
        <begin position="841"/>
        <end position="962"/>
    </location>
</feature>
<reference evidence="3" key="1">
    <citation type="submission" date="2023-06" db="EMBL/GenBank/DDBJ databases">
        <title>Genomic analysis of the entomopathogenic nematode Steinernema hermaphroditum.</title>
        <authorList>
            <person name="Schwarz E.M."/>
            <person name="Heppert J.K."/>
            <person name="Baniya A."/>
            <person name="Schwartz H.T."/>
            <person name="Tan C.-H."/>
            <person name="Antoshechkin I."/>
            <person name="Sternberg P.W."/>
            <person name="Goodrich-Blair H."/>
            <person name="Dillman A.R."/>
        </authorList>
    </citation>
    <scope>NUCLEOTIDE SEQUENCE</scope>
    <source>
        <strain evidence="3">PS9179</strain>
        <tissue evidence="3">Whole animal</tissue>
    </source>
</reference>
<dbReference type="InterPro" id="IPR021010">
    <property type="entry name" value="Cytosolic_motility_protein"/>
</dbReference>
<dbReference type="Pfam" id="PF02854">
    <property type="entry name" value="MIF4G"/>
    <property type="match status" value="1"/>
</dbReference>
<feature type="region of interest" description="Disordered" evidence="1">
    <location>
        <begin position="385"/>
        <end position="415"/>
    </location>
</feature>
<protein>
    <recommendedName>
        <fullName evidence="2">MIF4G domain-containing protein</fullName>
    </recommendedName>
</protein>
<feature type="compositionally biased region" description="Polar residues" evidence="1">
    <location>
        <begin position="402"/>
        <end position="412"/>
    </location>
</feature>
<feature type="region of interest" description="Disordered" evidence="1">
    <location>
        <begin position="1"/>
        <end position="38"/>
    </location>
</feature>
<dbReference type="Proteomes" id="UP001175271">
    <property type="component" value="Unassembled WGS sequence"/>
</dbReference>
<feature type="compositionally biased region" description="Basic residues" evidence="1">
    <location>
        <begin position="865"/>
        <end position="876"/>
    </location>
</feature>
<keyword evidence="4" id="KW-1185">Reference proteome</keyword>